<reference evidence="1" key="2">
    <citation type="submission" date="2020-11" db="EMBL/GenBank/DDBJ databases">
        <authorList>
            <person name="McCartney M.A."/>
            <person name="Auch B."/>
            <person name="Kono T."/>
            <person name="Mallez S."/>
            <person name="Becker A."/>
            <person name="Gohl D.M."/>
            <person name="Silverstein K.A.T."/>
            <person name="Koren S."/>
            <person name="Bechman K.B."/>
            <person name="Herman A."/>
            <person name="Abrahante J.E."/>
            <person name="Garbe J."/>
        </authorList>
    </citation>
    <scope>NUCLEOTIDE SEQUENCE</scope>
    <source>
        <strain evidence="1">Duluth1</strain>
        <tissue evidence="1">Whole animal</tissue>
    </source>
</reference>
<name>A0A9D4JBJ0_DREPO</name>
<proteinExistence type="predicted"/>
<keyword evidence="2" id="KW-1185">Reference proteome</keyword>
<dbReference type="AlphaFoldDB" id="A0A9D4JBJ0"/>
<protein>
    <submittedName>
        <fullName evidence="1">Uncharacterized protein</fullName>
    </submittedName>
</protein>
<evidence type="ECO:0000313" key="2">
    <source>
        <dbReference type="Proteomes" id="UP000828390"/>
    </source>
</evidence>
<gene>
    <name evidence="1" type="ORF">DPMN_156104</name>
</gene>
<organism evidence="1 2">
    <name type="scientific">Dreissena polymorpha</name>
    <name type="common">Zebra mussel</name>
    <name type="synonym">Mytilus polymorpha</name>
    <dbReference type="NCBI Taxonomy" id="45954"/>
    <lineage>
        <taxon>Eukaryota</taxon>
        <taxon>Metazoa</taxon>
        <taxon>Spiralia</taxon>
        <taxon>Lophotrochozoa</taxon>
        <taxon>Mollusca</taxon>
        <taxon>Bivalvia</taxon>
        <taxon>Autobranchia</taxon>
        <taxon>Heteroconchia</taxon>
        <taxon>Euheterodonta</taxon>
        <taxon>Imparidentia</taxon>
        <taxon>Neoheterodontei</taxon>
        <taxon>Myida</taxon>
        <taxon>Dreissenoidea</taxon>
        <taxon>Dreissenidae</taxon>
        <taxon>Dreissena</taxon>
    </lineage>
</organism>
<comment type="caution">
    <text evidence="1">The sequence shown here is derived from an EMBL/GenBank/DDBJ whole genome shotgun (WGS) entry which is preliminary data.</text>
</comment>
<accession>A0A9D4JBJ0</accession>
<evidence type="ECO:0000313" key="1">
    <source>
        <dbReference type="EMBL" id="KAH3802428.1"/>
    </source>
</evidence>
<sequence>MPFPRRKAEASMRVTKALDKKRQECQKMQAKHLELIQKYNTKLNMRAIQRIKIRLQRYLDHHYVTKHFDTVSTQRYEFCF</sequence>
<dbReference type="Proteomes" id="UP000828390">
    <property type="component" value="Unassembled WGS sequence"/>
</dbReference>
<dbReference type="EMBL" id="JAIWYP010000007">
    <property type="protein sequence ID" value="KAH3802428.1"/>
    <property type="molecule type" value="Genomic_DNA"/>
</dbReference>
<reference evidence="1" key="1">
    <citation type="journal article" date="2019" name="bioRxiv">
        <title>The Genome of the Zebra Mussel, Dreissena polymorpha: A Resource for Invasive Species Research.</title>
        <authorList>
            <person name="McCartney M.A."/>
            <person name="Auch B."/>
            <person name="Kono T."/>
            <person name="Mallez S."/>
            <person name="Zhang Y."/>
            <person name="Obille A."/>
            <person name="Becker A."/>
            <person name="Abrahante J.E."/>
            <person name="Garbe J."/>
            <person name="Badalamenti J.P."/>
            <person name="Herman A."/>
            <person name="Mangelson H."/>
            <person name="Liachko I."/>
            <person name="Sullivan S."/>
            <person name="Sone E.D."/>
            <person name="Koren S."/>
            <person name="Silverstein K.A.T."/>
            <person name="Beckman K.B."/>
            <person name="Gohl D.M."/>
        </authorList>
    </citation>
    <scope>NUCLEOTIDE SEQUENCE</scope>
    <source>
        <strain evidence="1">Duluth1</strain>
        <tissue evidence="1">Whole animal</tissue>
    </source>
</reference>